<keyword evidence="3" id="KW-0238">DNA-binding</keyword>
<comment type="similarity">
    <text evidence="1">Belongs to the BlaI transcriptional regulatory family.</text>
</comment>
<evidence type="ECO:0000256" key="4">
    <source>
        <dbReference type="ARBA" id="ARBA00023163"/>
    </source>
</evidence>
<dbReference type="RefSeq" id="WP_156807055.1">
    <property type="nucleotide sequence ID" value="NZ_JBHSOJ010000008.1"/>
</dbReference>
<dbReference type="PIRSF" id="PIRSF019455">
    <property type="entry name" value="CopR_AtkY"/>
    <property type="match status" value="1"/>
</dbReference>
<gene>
    <name evidence="5" type="ORF">ACFPQ3_01160</name>
</gene>
<keyword evidence="2" id="KW-0805">Transcription regulation</keyword>
<dbReference type="InterPro" id="IPR005650">
    <property type="entry name" value="BlaI_family"/>
</dbReference>
<dbReference type="InterPro" id="IPR036388">
    <property type="entry name" value="WH-like_DNA-bd_sf"/>
</dbReference>
<dbReference type="EMBL" id="JBHSOJ010000008">
    <property type="protein sequence ID" value="MFC5630243.1"/>
    <property type="molecule type" value="Genomic_DNA"/>
</dbReference>
<evidence type="ECO:0000313" key="5">
    <source>
        <dbReference type="EMBL" id="MFC5630243.1"/>
    </source>
</evidence>
<keyword evidence="4" id="KW-0804">Transcription</keyword>
<dbReference type="InterPro" id="IPR036390">
    <property type="entry name" value="WH_DNA-bd_sf"/>
</dbReference>
<name>A0ABW0UAT8_9STRE</name>
<dbReference type="Pfam" id="PF03965">
    <property type="entry name" value="Penicillinase_R"/>
    <property type="match status" value="1"/>
</dbReference>
<accession>A0ABW0UAT8</accession>
<evidence type="ECO:0000313" key="6">
    <source>
        <dbReference type="Proteomes" id="UP001596110"/>
    </source>
</evidence>
<organism evidence="5 6">
    <name type="scientific">Streptococcus caledonicus</name>
    <dbReference type="NCBI Taxonomy" id="2614158"/>
    <lineage>
        <taxon>Bacteria</taxon>
        <taxon>Bacillati</taxon>
        <taxon>Bacillota</taxon>
        <taxon>Bacilli</taxon>
        <taxon>Lactobacillales</taxon>
        <taxon>Streptococcaceae</taxon>
        <taxon>Streptococcus</taxon>
    </lineage>
</organism>
<keyword evidence="6" id="KW-1185">Reference proteome</keyword>
<comment type="caution">
    <text evidence="5">The sequence shown here is derived from an EMBL/GenBank/DDBJ whole genome shotgun (WGS) entry which is preliminary data.</text>
</comment>
<dbReference type="Proteomes" id="UP001596110">
    <property type="component" value="Unassembled WGS sequence"/>
</dbReference>
<dbReference type="SUPFAM" id="SSF46785">
    <property type="entry name" value="Winged helix' DNA-binding domain"/>
    <property type="match status" value="1"/>
</dbReference>
<reference evidence="6" key="1">
    <citation type="journal article" date="2019" name="Int. J. Syst. Evol. Microbiol.">
        <title>The Global Catalogue of Microorganisms (GCM) 10K type strain sequencing project: providing services to taxonomists for standard genome sequencing and annotation.</title>
        <authorList>
            <consortium name="The Broad Institute Genomics Platform"/>
            <consortium name="The Broad Institute Genome Sequencing Center for Infectious Disease"/>
            <person name="Wu L."/>
            <person name="Ma J."/>
        </authorList>
    </citation>
    <scope>NUCLEOTIDE SEQUENCE [LARGE SCALE GENOMIC DNA]</scope>
    <source>
        <strain evidence="6">DT43</strain>
    </source>
</reference>
<dbReference type="InterPro" id="IPR014071">
    <property type="entry name" value="Cu_transp_CopY/TcrY"/>
</dbReference>
<evidence type="ECO:0000256" key="1">
    <source>
        <dbReference type="ARBA" id="ARBA00011046"/>
    </source>
</evidence>
<dbReference type="Gene3D" id="1.10.10.10">
    <property type="entry name" value="Winged helix-like DNA-binding domain superfamily/Winged helix DNA-binding domain"/>
    <property type="match status" value="1"/>
</dbReference>
<proteinExistence type="inferred from homology"/>
<evidence type="ECO:0000256" key="3">
    <source>
        <dbReference type="ARBA" id="ARBA00023125"/>
    </source>
</evidence>
<protein>
    <submittedName>
        <fullName evidence="5">CopY/TcrY family copper transport repressor</fullName>
    </submittedName>
</protein>
<evidence type="ECO:0000256" key="2">
    <source>
        <dbReference type="ARBA" id="ARBA00023015"/>
    </source>
</evidence>
<sequence>MYRISDSEWEVMRVIWTKGQTRSSEIIATLADKFSWSDSTIKTLLGRLVDKGLVSSQREGKAFIYQARVSEKQSYRDEIEMIFNRICVTEHRSLIDYLVSKMPMTLSDIEQLEALLLLKKENAVERVICDCIPGQCRCVRHGEVKHG</sequence>
<dbReference type="NCBIfam" id="TIGR02698">
    <property type="entry name" value="CopY_TcrY"/>
    <property type="match status" value="1"/>
</dbReference>